<dbReference type="InterPro" id="IPR039989">
    <property type="entry name" value="NUDT9"/>
</dbReference>
<feature type="non-terminal residue" evidence="2">
    <location>
        <position position="648"/>
    </location>
</feature>
<accession>A0A816FA69</accession>
<dbReference type="Proteomes" id="UP000663854">
    <property type="component" value="Unassembled WGS sequence"/>
</dbReference>
<dbReference type="EMBL" id="CAJNOL010012080">
    <property type="protein sequence ID" value="CAF1658353.1"/>
    <property type="molecule type" value="Genomic_DNA"/>
</dbReference>
<dbReference type="GO" id="GO:0047631">
    <property type="term" value="F:ADP-ribose diphosphatase activity"/>
    <property type="evidence" value="ECO:0007669"/>
    <property type="project" value="InterPro"/>
</dbReference>
<keyword evidence="3" id="KW-1185">Reference proteome</keyword>
<dbReference type="PANTHER" id="PTHR13030">
    <property type="entry name" value="NUDIX HYDROLASE"/>
    <property type="match status" value="1"/>
</dbReference>
<dbReference type="EMBL" id="CAJNOH010010265">
    <property type="protein sequence ID" value="CAF1510432.1"/>
    <property type="molecule type" value="Genomic_DNA"/>
</dbReference>
<organism evidence="2 3">
    <name type="scientific">Rotaria sordida</name>
    <dbReference type="NCBI Taxonomy" id="392033"/>
    <lineage>
        <taxon>Eukaryota</taxon>
        <taxon>Metazoa</taxon>
        <taxon>Spiralia</taxon>
        <taxon>Gnathifera</taxon>
        <taxon>Rotifera</taxon>
        <taxon>Eurotatoria</taxon>
        <taxon>Bdelloidea</taxon>
        <taxon>Philodinida</taxon>
        <taxon>Philodinidae</taxon>
        <taxon>Rotaria</taxon>
    </lineage>
</organism>
<name>A0A816FA69_9BILA</name>
<dbReference type="Proteomes" id="UP000663870">
    <property type="component" value="Unassembled WGS sequence"/>
</dbReference>
<dbReference type="PANTHER" id="PTHR13030:SF13">
    <property type="entry name" value="NUDIX HYDROLASE DOMAIN-CONTAINING PROTEIN"/>
    <property type="match status" value="1"/>
</dbReference>
<dbReference type="Gene3D" id="3.90.79.10">
    <property type="entry name" value="Nucleoside Triphosphate Pyrophosphohydrolase"/>
    <property type="match status" value="1"/>
</dbReference>
<dbReference type="Pfam" id="PF25969">
    <property type="entry name" value="NUDT9_N"/>
    <property type="match status" value="1"/>
</dbReference>
<evidence type="ECO:0000313" key="1">
    <source>
        <dbReference type="EMBL" id="CAF1510432.1"/>
    </source>
</evidence>
<gene>
    <name evidence="2" type="ORF">JXQ802_LOCUS55650</name>
    <name evidence="1" type="ORF">PYM288_LOCUS39115</name>
</gene>
<proteinExistence type="predicted"/>
<dbReference type="AlphaFoldDB" id="A0A816FA69"/>
<protein>
    <submittedName>
        <fullName evidence="2">Uncharacterized protein</fullName>
    </submittedName>
</protein>
<evidence type="ECO:0000313" key="3">
    <source>
        <dbReference type="Proteomes" id="UP000663870"/>
    </source>
</evidence>
<evidence type="ECO:0000313" key="2">
    <source>
        <dbReference type="EMBL" id="CAF1658353.1"/>
    </source>
</evidence>
<reference evidence="2" key="1">
    <citation type="submission" date="2021-02" db="EMBL/GenBank/DDBJ databases">
        <authorList>
            <person name="Nowell W R."/>
        </authorList>
    </citation>
    <scope>NUCLEOTIDE SEQUENCE</scope>
</reference>
<sequence>IAAVLYPHHSLNLDLVLKAFVFRGLMGLFTSEMADLKHQRGPCSINATTQAEREYACLRLSNGLSFKYDNPYAYKRYGIPSQNCNQTSWIAWFLLIQYFFLAKRFLVSLLTAMFGLTGARVQSQSQQIWLYDRYEILMEYAKRPRLPPPFIVISYIIMLITSCSSRCLLKLKEYTNKKNYSTIRTLAQSIPTAKNNDADTDEFKNTSNEVIQNRSIFQRLLRCKPCQKNADKHNWENDETNVYWKYKAKEFYAKTQEGDKAQEKLDNLSKCSINMQKDIDILRKSLRHVSDRVLTSEKLLIDAQILLEKIHSIIKQEDKSLPVYQKFIHMLSRESPYIYTYEARFPVTERHIPWKASFDLYDPTVISLPKQHDCFQNSERLFVEADLAIEPSVTTTTDITIRLTDYKWNQFVESQLPDGKKIIIDRTTWIATSEDKTSLVYRLDNQLSIPLNPMGRTGVRGRGALIRWGPNKSIMTVITRWKKYHDQFVVIDGQRILETLVFKDKYTNGWKLPEAKILGIESPHGAICRSFHELAFKDSDSEHRFSFEESDMIKYFESFARASISTFEPTGFESHMVYRGYIDDLRNTDNAWVEAEIWNFHYDSNMPFPNLRQDDVAIWKDVTNNSRGFLIQISILREIARIHQAFFE</sequence>
<comment type="caution">
    <text evidence="2">The sequence shown here is derived from an EMBL/GenBank/DDBJ whole genome shotgun (WGS) entry which is preliminary data.</text>
</comment>